<feature type="region of interest" description="Disordered" evidence="1">
    <location>
        <begin position="93"/>
        <end position="126"/>
    </location>
</feature>
<name>A0A4U5NKL6_POPAL</name>
<sequence>MQMWLSYCSQKKSESRHHFTLIAVQSWLLDEPKLVLGLRKPFPPIRSVLGETKSLQFSIDNEAFQDCWCNRQLQSPIYFTAAPVTDPLIHKVSPSATPTTAPAASSVSRFSSSSTSSSTPPPSRTSSSFHYCFSKPQDSDRFPLISFIIKLSI</sequence>
<organism evidence="2">
    <name type="scientific">Populus alba</name>
    <name type="common">White poplar</name>
    <dbReference type="NCBI Taxonomy" id="43335"/>
    <lineage>
        <taxon>Eukaryota</taxon>
        <taxon>Viridiplantae</taxon>
        <taxon>Streptophyta</taxon>
        <taxon>Embryophyta</taxon>
        <taxon>Tracheophyta</taxon>
        <taxon>Spermatophyta</taxon>
        <taxon>Magnoliopsida</taxon>
        <taxon>eudicotyledons</taxon>
        <taxon>Gunneridae</taxon>
        <taxon>Pentapetalae</taxon>
        <taxon>rosids</taxon>
        <taxon>fabids</taxon>
        <taxon>Malpighiales</taxon>
        <taxon>Salicaceae</taxon>
        <taxon>Saliceae</taxon>
        <taxon>Populus</taxon>
    </lineage>
</organism>
<gene>
    <name evidence="2" type="ORF">D5086_0000260010</name>
</gene>
<dbReference type="AlphaFoldDB" id="A0A4U5NKL6"/>
<protein>
    <submittedName>
        <fullName evidence="2">Uncharacterized protein</fullName>
    </submittedName>
</protein>
<accession>A0A4U5NKL6</accession>
<proteinExistence type="predicted"/>
<dbReference type="EMBL" id="RCHU01001018">
    <property type="protein sequence ID" value="TKR83968.1"/>
    <property type="molecule type" value="Genomic_DNA"/>
</dbReference>
<reference evidence="2" key="1">
    <citation type="submission" date="2018-10" db="EMBL/GenBank/DDBJ databases">
        <title>Population genomic analysis revealed the cold adaptation of white poplar.</title>
        <authorList>
            <person name="Liu Y.-J."/>
        </authorList>
    </citation>
    <scope>NUCLEOTIDE SEQUENCE [LARGE SCALE GENOMIC DNA]</scope>
    <source>
        <strain evidence="2">PAL-ZL1</strain>
    </source>
</reference>
<evidence type="ECO:0000313" key="2">
    <source>
        <dbReference type="EMBL" id="TKR83968.1"/>
    </source>
</evidence>
<evidence type="ECO:0000256" key="1">
    <source>
        <dbReference type="SAM" id="MobiDB-lite"/>
    </source>
</evidence>
<comment type="caution">
    <text evidence="2">The sequence shown here is derived from an EMBL/GenBank/DDBJ whole genome shotgun (WGS) entry which is preliminary data.</text>
</comment>